<dbReference type="Proteomes" id="UP000029267">
    <property type="component" value="Unassembled WGS sequence"/>
</dbReference>
<sequence length="29" mass="3541">MIDQYFQKVNERLELVLKHEKGNLKKLLI</sequence>
<evidence type="ECO:0000313" key="1">
    <source>
        <dbReference type="EMBL" id="MEB3749812.1"/>
    </source>
</evidence>
<dbReference type="EMBL" id="JPYA02000001">
    <property type="protein sequence ID" value="MEB3749812.1"/>
    <property type="molecule type" value="Genomic_DNA"/>
</dbReference>
<reference evidence="1 2" key="1">
    <citation type="journal article" date="2014" name="Genome Announc.">
        <title>Draft Genome Sequence of Geobacillus icigianus Strain G1w1T Isolated from Hot Springs in the Valley of Geysers, Kamchatka (Russian Federation).</title>
        <authorList>
            <person name="Bryanskaya A.V."/>
            <person name="Rozanov A.S."/>
            <person name="Logacheva M.D."/>
            <person name="Kotenko A.V."/>
            <person name="Peltek S.E."/>
        </authorList>
    </citation>
    <scope>NUCLEOTIDE SEQUENCE [LARGE SCALE GENOMIC DNA]</scope>
    <source>
        <strain evidence="1 2">G1w1</strain>
    </source>
</reference>
<accession>A0ABU6BD05</accession>
<name>A0ABU6BD05_9BACL</name>
<proteinExistence type="predicted"/>
<organism evidence="1 2">
    <name type="scientific">Geobacillus icigianus</name>
    <dbReference type="NCBI Taxonomy" id="1430331"/>
    <lineage>
        <taxon>Bacteria</taxon>
        <taxon>Bacillati</taxon>
        <taxon>Bacillota</taxon>
        <taxon>Bacilli</taxon>
        <taxon>Bacillales</taxon>
        <taxon>Anoxybacillaceae</taxon>
        <taxon>Geobacillus</taxon>
    </lineage>
</organism>
<comment type="caution">
    <text evidence="1">The sequence shown here is derived from an EMBL/GenBank/DDBJ whole genome shotgun (WGS) entry which is preliminary data.</text>
</comment>
<protein>
    <submittedName>
        <fullName evidence="1">Uncharacterized protein</fullName>
    </submittedName>
</protein>
<keyword evidence="2" id="KW-1185">Reference proteome</keyword>
<evidence type="ECO:0000313" key="2">
    <source>
        <dbReference type="Proteomes" id="UP000029267"/>
    </source>
</evidence>
<gene>
    <name evidence="1" type="ORF">EP10_000651</name>
</gene>